<sequence length="126" mass="14096">MKSDMDVIEPIISWSGEMADAFRDSSAYLTWAFFSVIAVYMTWITLEVQRKKHLSKRPVRAVAWGISILFLGIYVINIIAIANLFKKPLGELGAAMLIMAITLMLVINVYPVLSGVSARTKQQKDS</sequence>
<feature type="transmembrane region" description="Helical" evidence="1">
    <location>
        <begin position="28"/>
        <end position="49"/>
    </location>
</feature>
<reference evidence="2" key="1">
    <citation type="submission" date="2021-07" db="EMBL/GenBank/DDBJ databases">
        <title>Whole-Genome Sequences of non-enterica strains of Salmonella enterica isolated from poultry houses.</title>
        <authorList>
            <person name="Lamas A."/>
            <person name="Regal P."/>
            <person name="Miranda J.M."/>
            <person name="Vazquez B."/>
            <person name="Cepeda A."/>
            <person name="Franco C.M."/>
        </authorList>
    </citation>
    <scope>NUCLEOTIDE SEQUENCE</scope>
    <source>
        <strain evidence="2">LHICA_SA3</strain>
    </source>
</reference>
<feature type="transmembrane region" description="Helical" evidence="1">
    <location>
        <begin position="94"/>
        <end position="113"/>
    </location>
</feature>
<organism evidence="2">
    <name type="scientific">Salmonella enterica subsp. salamae</name>
    <dbReference type="NCBI Taxonomy" id="59202"/>
    <lineage>
        <taxon>Bacteria</taxon>
        <taxon>Pseudomonadati</taxon>
        <taxon>Pseudomonadota</taxon>
        <taxon>Gammaproteobacteria</taxon>
        <taxon>Enterobacterales</taxon>
        <taxon>Enterobacteriaceae</taxon>
        <taxon>Salmonella</taxon>
    </lineage>
</organism>
<proteinExistence type="predicted"/>
<protein>
    <submittedName>
        <fullName evidence="2">Uncharacterized protein</fullName>
    </submittedName>
</protein>
<dbReference type="EMBL" id="CP079838">
    <property type="protein sequence ID" value="QXX21462.1"/>
    <property type="molecule type" value="Genomic_DNA"/>
</dbReference>
<keyword evidence="1" id="KW-0812">Transmembrane</keyword>
<evidence type="ECO:0000256" key="1">
    <source>
        <dbReference type="SAM" id="Phobius"/>
    </source>
</evidence>
<evidence type="ECO:0000313" key="2">
    <source>
        <dbReference type="EMBL" id="QXX21462.1"/>
    </source>
</evidence>
<dbReference type="RefSeq" id="WP_219190719.1">
    <property type="nucleotide sequence ID" value="NZ_CP079838.1"/>
</dbReference>
<keyword evidence="1" id="KW-1133">Transmembrane helix</keyword>
<name>A0A8F7UWT9_SALER</name>
<dbReference type="AlphaFoldDB" id="A0A8F7UWT9"/>
<accession>A0A8F7UWT9</accession>
<keyword evidence="1" id="KW-0472">Membrane</keyword>
<feature type="transmembrane region" description="Helical" evidence="1">
    <location>
        <begin position="61"/>
        <end position="82"/>
    </location>
</feature>
<gene>
    <name evidence="2" type="ORF">JMJ83_03090</name>
</gene>